<gene>
    <name evidence="3" type="ORF">AFUS01_LOCUS33952</name>
</gene>
<evidence type="ECO:0000313" key="3">
    <source>
        <dbReference type="EMBL" id="CAG7823753.1"/>
    </source>
</evidence>
<feature type="compositionally biased region" description="Pro residues" evidence="1">
    <location>
        <begin position="485"/>
        <end position="503"/>
    </location>
</feature>
<evidence type="ECO:0000256" key="2">
    <source>
        <dbReference type="SAM" id="SignalP"/>
    </source>
</evidence>
<protein>
    <submittedName>
        <fullName evidence="3">Uncharacterized protein</fullName>
    </submittedName>
</protein>
<dbReference type="Proteomes" id="UP000708208">
    <property type="component" value="Unassembled WGS sequence"/>
</dbReference>
<feature type="chain" id="PRO_5035323224" evidence="2">
    <location>
        <begin position="25"/>
        <end position="512"/>
    </location>
</feature>
<organism evidence="3 4">
    <name type="scientific">Allacma fusca</name>
    <dbReference type="NCBI Taxonomy" id="39272"/>
    <lineage>
        <taxon>Eukaryota</taxon>
        <taxon>Metazoa</taxon>
        <taxon>Ecdysozoa</taxon>
        <taxon>Arthropoda</taxon>
        <taxon>Hexapoda</taxon>
        <taxon>Collembola</taxon>
        <taxon>Symphypleona</taxon>
        <taxon>Sminthuridae</taxon>
        <taxon>Allacma</taxon>
    </lineage>
</organism>
<keyword evidence="2" id="KW-0732">Signal</keyword>
<feature type="region of interest" description="Disordered" evidence="1">
    <location>
        <begin position="441"/>
        <end position="462"/>
    </location>
</feature>
<proteinExistence type="predicted"/>
<evidence type="ECO:0000256" key="1">
    <source>
        <dbReference type="SAM" id="MobiDB-lite"/>
    </source>
</evidence>
<sequence length="512" mass="55114">MYECNIVWKLLVVQLVFFTGYATSELPTALSQAITDILCSQFDEFQTTSNIPQPITKKQAGLKKSAKYTWTPCSTGGCVPFKFIAGGKSTQQTAKGNSPGQGSGAQPRSAGQKRSLQYLQESLEDEPAVDELLNTGLTLFKGFLDPIGGNFKCNSSGGCAGFANKAAQERFVKGFIAGLNVLKEFGYPRIGVCLLHKKRQTIRLAIRTEGLGMLPKILIGIKGLIKKGTSDTMTVIDNSVEWLRDLFGKNGDVEAEEDASKGLFAEGHDVFRLMSGSMELMKDLFKAGKDDVSKAIGCSVGERGLSGVAELQDFVRVVFNKSRAGHGPGSFDVENLLVSGFRLFDGIFSSNKTKKTKRFVRQAESSGGGLDPINFDTMFAKINTGLSMLEGVVKTVASESPKKRSRFLGPGIGKIIDGCDGCVGKWSGLASISEDGNIRSEDVGGQTGITVPGVGSAKTGNHKRSCWSLPKWPICTPNRPIMIPPIQPVPPPPKPHPPPPPPRNYLQYPISN</sequence>
<evidence type="ECO:0000313" key="4">
    <source>
        <dbReference type="Proteomes" id="UP000708208"/>
    </source>
</evidence>
<feature type="signal peptide" evidence="2">
    <location>
        <begin position="1"/>
        <end position="24"/>
    </location>
</feature>
<feature type="region of interest" description="Disordered" evidence="1">
    <location>
        <begin position="89"/>
        <end position="111"/>
    </location>
</feature>
<dbReference type="EMBL" id="CAJVCH010530482">
    <property type="protein sequence ID" value="CAG7823753.1"/>
    <property type="molecule type" value="Genomic_DNA"/>
</dbReference>
<name>A0A8J2PJ30_9HEXA</name>
<feature type="compositionally biased region" description="Polar residues" evidence="1">
    <location>
        <begin position="89"/>
        <end position="106"/>
    </location>
</feature>
<dbReference type="AlphaFoldDB" id="A0A8J2PJ30"/>
<accession>A0A8J2PJ30</accession>
<comment type="caution">
    <text evidence="3">The sequence shown here is derived from an EMBL/GenBank/DDBJ whole genome shotgun (WGS) entry which is preliminary data.</text>
</comment>
<feature type="region of interest" description="Disordered" evidence="1">
    <location>
        <begin position="485"/>
        <end position="512"/>
    </location>
</feature>
<keyword evidence="4" id="KW-1185">Reference proteome</keyword>
<reference evidence="3" key="1">
    <citation type="submission" date="2021-06" db="EMBL/GenBank/DDBJ databases">
        <authorList>
            <person name="Hodson N. C."/>
            <person name="Mongue J. A."/>
            <person name="Jaron S. K."/>
        </authorList>
    </citation>
    <scope>NUCLEOTIDE SEQUENCE</scope>
</reference>